<sequence length="689" mass="71473">MNNGNRLDLLQLLPALYRSLDITAGSPLQALMAVMQRQYDAIDANIEQLYDDWFIETCQDWAVPYIGQLVGIDWLLGPDAALEPQRRALVADAVAFARRKGVVPVLQALCWAATGWAARAVEAPPHLLATQAMTALRPGQAGYVDIAAPGTLAAIDTPFDPLFHRPDMATSGHTGAYNLSDIAVYVWRLTAFPLQAVPATAATGIDHAYCFDPFGRDLPLFAPPSRPVPGDETAGVASLPVEISRRALQQDLAAYRQQWGGATNPPPNSLYYGPDRGLLITSGNIALTPLQIEAADLGAWPDSLPANGLVLLDPECGRFMLAATGAVTTDYGYGFSAGMGGGPYGRTGRMADPAAADWSITVGSGGRVPDIATALAQWQQANPATAVITVLDNASYAGLPPILDITGGSRLVIQAADQQRPSIVLPAPWAVSGAGILELSGLLLQGALAMDGTMHLILRDSTMLPPDGPVTSAPIAAAAGAGIAIMITDSIVPPMALPSTATVTLSDSIVDPFGLPAAITGVDGAAGGAVLTVRRCTLLGAVTAGQLAVAEDSIFLAPVSLADSENGIFRYSYAAAGSVLPPAYRAQPQLALAEAAAELGLAGPDQLPPSVRAAVTAAVTPRFTSLTLPQAGYGQLTLDAAPQITGGANDGGAMGAFNNLNEPQLRRLLLRLLPRFVPLGCTVDPVFVT</sequence>
<gene>
    <name evidence="1" type="ORF">ACFOOQ_17805</name>
</gene>
<protein>
    <submittedName>
        <fullName evidence="1">Uncharacterized protein</fullName>
    </submittedName>
</protein>
<comment type="caution">
    <text evidence="1">The sequence shown here is derived from an EMBL/GenBank/DDBJ whole genome shotgun (WGS) entry which is preliminary data.</text>
</comment>
<evidence type="ECO:0000313" key="1">
    <source>
        <dbReference type="EMBL" id="MFC3677413.1"/>
    </source>
</evidence>
<dbReference type="Proteomes" id="UP001595711">
    <property type="component" value="Unassembled WGS sequence"/>
</dbReference>
<dbReference type="EMBL" id="JBHRYJ010000004">
    <property type="protein sequence ID" value="MFC3677413.1"/>
    <property type="molecule type" value="Genomic_DNA"/>
</dbReference>
<accession>A0ABV7VMQ3</accession>
<dbReference type="RefSeq" id="WP_379728952.1">
    <property type="nucleotide sequence ID" value="NZ_JBHRYJ010000004.1"/>
</dbReference>
<reference evidence="2" key="1">
    <citation type="journal article" date="2019" name="Int. J. Syst. Evol. Microbiol.">
        <title>The Global Catalogue of Microorganisms (GCM) 10K type strain sequencing project: providing services to taxonomists for standard genome sequencing and annotation.</title>
        <authorList>
            <consortium name="The Broad Institute Genomics Platform"/>
            <consortium name="The Broad Institute Genome Sequencing Center for Infectious Disease"/>
            <person name="Wu L."/>
            <person name="Ma J."/>
        </authorList>
    </citation>
    <scope>NUCLEOTIDE SEQUENCE [LARGE SCALE GENOMIC DNA]</scope>
    <source>
        <strain evidence="2">KCTC 42182</strain>
    </source>
</reference>
<organism evidence="1 2">
    <name type="scientific">Ferrovibrio xuzhouensis</name>
    <dbReference type="NCBI Taxonomy" id="1576914"/>
    <lineage>
        <taxon>Bacteria</taxon>
        <taxon>Pseudomonadati</taxon>
        <taxon>Pseudomonadota</taxon>
        <taxon>Alphaproteobacteria</taxon>
        <taxon>Rhodospirillales</taxon>
        <taxon>Rhodospirillaceae</taxon>
        <taxon>Ferrovibrio</taxon>
    </lineage>
</organism>
<keyword evidence="2" id="KW-1185">Reference proteome</keyword>
<proteinExistence type="predicted"/>
<name>A0ABV7VMQ3_9PROT</name>
<evidence type="ECO:0000313" key="2">
    <source>
        <dbReference type="Proteomes" id="UP001595711"/>
    </source>
</evidence>